<evidence type="ECO:0000313" key="6">
    <source>
        <dbReference type="EMBL" id="VAW31271.1"/>
    </source>
</evidence>
<proteinExistence type="inferred from homology"/>
<evidence type="ECO:0000256" key="1">
    <source>
        <dbReference type="ARBA" id="ARBA00005395"/>
    </source>
</evidence>
<evidence type="ECO:0000259" key="5">
    <source>
        <dbReference type="PROSITE" id="PS51186"/>
    </source>
</evidence>
<dbReference type="SUPFAM" id="SSF55729">
    <property type="entry name" value="Acyl-CoA N-acyltransferases (Nat)"/>
    <property type="match status" value="1"/>
</dbReference>
<dbReference type="PROSITE" id="PS51186">
    <property type="entry name" value="GNAT"/>
    <property type="match status" value="1"/>
</dbReference>
<dbReference type="EMBL" id="UOEU01000189">
    <property type="protein sequence ID" value="VAW31271.1"/>
    <property type="molecule type" value="Genomic_DNA"/>
</dbReference>
<dbReference type="EC" id="2.3.1.-" evidence="6"/>
<name>A0A3B0UJG8_9ZZZZ</name>
<protein>
    <submittedName>
        <fullName evidence="6">Ribosomal-protein-S18p-alanine acetyltransferase</fullName>
        <ecNumber evidence="6">2.3.1.-</ecNumber>
    </submittedName>
</protein>
<keyword evidence="4 6" id="KW-0012">Acyltransferase</keyword>
<organism evidence="6">
    <name type="scientific">hydrothermal vent metagenome</name>
    <dbReference type="NCBI Taxonomy" id="652676"/>
    <lineage>
        <taxon>unclassified sequences</taxon>
        <taxon>metagenomes</taxon>
        <taxon>ecological metagenomes</taxon>
    </lineage>
</organism>
<comment type="similarity">
    <text evidence="1">Belongs to the acetyltransferase family. RimI subfamily.</text>
</comment>
<dbReference type="Gene3D" id="3.40.630.30">
    <property type="match status" value="1"/>
</dbReference>
<reference evidence="6" key="1">
    <citation type="submission" date="2018-06" db="EMBL/GenBank/DDBJ databases">
        <authorList>
            <person name="Zhirakovskaya E."/>
        </authorList>
    </citation>
    <scope>NUCLEOTIDE SEQUENCE</scope>
</reference>
<keyword evidence="3 6" id="KW-0808">Transferase</keyword>
<dbReference type="Pfam" id="PF00583">
    <property type="entry name" value="Acetyltransf_1"/>
    <property type="match status" value="1"/>
</dbReference>
<evidence type="ECO:0000256" key="4">
    <source>
        <dbReference type="ARBA" id="ARBA00023315"/>
    </source>
</evidence>
<evidence type="ECO:0000256" key="2">
    <source>
        <dbReference type="ARBA" id="ARBA00022490"/>
    </source>
</evidence>
<gene>
    <name evidence="6" type="ORF">MNBD_CHLOROFLEXI01-4897</name>
</gene>
<dbReference type="InterPro" id="IPR050680">
    <property type="entry name" value="YpeA/RimI_acetyltransf"/>
</dbReference>
<evidence type="ECO:0000256" key="3">
    <source>
        <dbReference type="ARBA" id="ARBA00022679"/>
    </source>
</evidence>
<dbReference type="GO" id="GO:0008080">
    <property type="term" value="F:N-acetyltransferase activity"/>
    <property type="evidence" value="ECO:0007669"/>
    <property type="project" value="InterPro"/>
</dbReference>
<dbReference type="InterPro" id="IPR000182">
    <property type="entry name" value="GNAT_dom"/>
</dbReference>
<dbReference type="InterPro" id="IPR016181">
    <property type="entry name" value="Acyl_CoA_acyltransferase"/>
</dbReference>
<feature type="domain" description="N-acetyltransferase" evidence="5">
    <location>
        <begin position="8"/>
        <end position="157"/>
    </location>
</feature>
<dbReference type="PANTHER" id="PTHR43420:SF44">
    <property type="entry name" value="ACETYLTRANSFERASE YPEA"/>
    <property type="match status" value="1"/>
</dbReference>
<keyword evidence="2" id="KW-0963">Cytoplasm</keyword>
<sequence>MLTSPEPFILRAICLADLTAVQAIDTRSFPTPARSGMFEHELENNIAYYQVLEVRQEGQKDEIIGFAGYWLIADEIHVSSIATHPQWRGCGLGELLLLNLLFLSYDHPANMVTLEVRRSNEVAQALYRKYLFEEVGIRPRYYRDTGEDALLMTMASLDARYFCFLEKQQALLFQHLWSEV</sequence>
<dbReference type="InterPro" id="IPR006464">
    <property type="entry name" value="AcTrfase_RimI/Ard1"/>
</dbReference>
<dbReference type="PANTHER" id="PTHR43420">
    <property type="entry name" value="ACETYLTRANSFERASE"/>
    <property type="match status" value="1"/>
</dbReference>
<dbReference type="AlphaFoldDB" id="A0A3B0UJG8"/>
<dbReference type="NCBIfam" id="TIGR01575">
    <property type="entry name" value="rimI"/>
    <property type="match status" value="1"/>
</dbReference>
<accession>A0A3B0UJG8</accession>